<dbReference type="EMBL" id="UGTP01000001">
    <property type="protein sequence ID" value="SUC12851.1"/>
    <property type="molecule type" value="Genomic_DNA"/>
</dbReference>
<dbReference type="AlphaFoldDB" id="A0A379F2J8"/>
<dbReference type="OrthoDB" id="8604635at2"/>
<organism evidence="1 2">
    <name type="scientific">Prevotella pallens</name>
    <dbReference type="NCBI Taxonomy" id="60133"/>
    <lineage>
        <taxon>Bacteria</taxon>
        <taxon>Pseudomonadati</taxon>
        <taxon>Bacteroidota</taxon>
        <taxon>Bacteroidia</taxon>
        <taxon>Bacteroidales</taxon>
        <taxon>Prevotellaceae</taxon>
        <taxon>Prevotella</taxon>
    </lineage>
</organism>
<evidence type="ECO:0000313" key="1">
    <source>
        <dbReference type="EMBL" id="SUC12851.1"/>
    </source>
</evidence>
<reference evidence="1 2" key="1">
    <citation type="submission" date="2018-06" db="EMBL/GenBank/DDBJ databases">
        <authorList>
            <consortium name="Pathogen Informatics"/>
            <person name="Doyle S."/>
        </authorList>
    </citation>
    <scope>NUCLEOTIDE SEQUENCE [LARGE SCALE GENOMIC DNA]</scope>
    <source>
        <strain evidence="1 2">NCTC13043</strain>
    </source>
</reference>
<proteinExistence type="predicted"/>
<name>A0A379F2J8_9BACT</name>
<gene>
    <name evidence="1" type="ORF">NCTC13043_01468</name>
</gene>
<sequence length="169" mass="19887">MKKTIEIIPLKGVKMDNLDIDLGNDMKSIINILGKPNIQEENQLYYDRYEFRLDFDINKKLEFIELQGPNTKYINPTIYGINPFEIEADELVKLLKEKNGSNIDDTETQYSYCFSDISVGIWRQNIPENFSEYEIKDATEEEKNIWKTEKNKAKFFWTIGIGNVGYYDI</sequence>
<protein>
    <submittedName>
        <fullName evidence="1">Uncharacterized protein</fullName>
    </submittedName>
</protein>
<dbReference type="Proteomes" id="UP000254235">
    <property type="component" value="Unassembled WGS sequence"/>
</dbReference>
<accession>A0A379F2J8</accession>
<evidence type="ECO:0000313" key="2">
    <source>
        <dbReference type="Proteomes" id="UP000254235"/>
    </source>
</evidence>
<dbReference type="RefSeq" id="WP_025000906.1">
    <property type="nucleotide sequence ID" value="NZ_CAKAQN010000001.1"/>
</dbReference>
<dbReference type="GeneID" id="78571151"/>